<dbReference type="PANTHER" id="PTHR12606">
    <property type="entry name" value="SENTRIN/SUMO-SPECIFIC PROTEASE"/>
    <property type="match status" value="1"/>
</dbReference>
<feature type="compositionally biased region" description="Polar residues" evidence="7">
    <location>
        <begin position="14"/>
        <end position="26"/>
    </location>
</feature>
<dbReference type="Pfam" id="PF02902">
    <property type="entry name" value="Peptidase_C48"/>
    <property type="match status" value="1"/>
</dbReference>
<keyword evidence="6" id="KW-0175">Coiled coil</keyword>
<evidence type="ECO:0000256" key="3">
    <source>
        <dbReference type="ARBA" id="ARBA00022786"/>
    </source>
</evidence>
<protein>
    <recommendedName>
        <fullName evidence="8">Ubiquitin-like protease family profile domain-containing protein</fullName>
    </recommendedName>
</protein>
<dbReference type="Gene3D" id="3.40.395.10">
    <property type="entry name" value="Adenoviral Proteinase, Chain A"/>
    <property type="match status" value="1"/>
</dbReference>
<dbReference type="EMBL" id="LR031876">
    <property type="protein sequence ID" value="VDD39714.1"/>
    <property type="molecule type" value="Genomic_DNA"/>
</dbReference>
<comment type="similarity">
    <text evidence="1">Belongs to the peptidase C48 family.</text>
</comment>
<evidence type="ECO:0000256" key="7">
    <source>
        <dbReference type="SAM" id="MobiDB-lite"/>
    </source>
</evidence>
<feature type="coiled-coil region" evidence="6">
    <location>
        <begin position="166"/>
        <end position="193"/>
    </location>
</feature>
<feature type="domain" description="Ubiquitin-like protease family profile" evidence="8">
    <location>
        <begin position="259"/>
        <end position="430"/>
    </location>
</feature>
<keyword evidence="5" id="KW-0788">Thiol protease</keyword>
<dbReference type="PANTHER" id="PTHR12606:SF156">
    <property type="entry name" value="UBIQUITIN-LIKE-SPECIFIC PROTEASE ESD4-RELATED"/>
    <property type="match status" value="1"/>
</dbReference>
<feature type="region of interest" description="Disordered" evidence="7">
    <location>
        <begin position="1"/>
        <end position="79"/>
    </location>
</feature>
<organism evidence="9">
    <name type="scientific">Brassica oleracea</name>
    <name type="common">Wild cabbage</name>
    <dbReference type="NCBI Taxonomy" id="3712"/>
    <lineage>
        <taxon>Eukaryota</taxon>
        <taxon>Viridiplantae</taxon>
        <taxon>Streptophyta</taxon>
        <taxon>Embryophyta</taxon>
        <taxon>Tracheophyta</taxon>
        <taxon>Spermatophyta</taxon>
        <taxon>Magnoliopsida</taxon>
        <taxon>eudicotyledons</taxon>
        <taxon>Gunneridae</taxon>
        <taxon>Pentapetalae</taxon>
        <taxon>rosids</taxon>
        <taxon>malvids</taxon>
        <taxon>Brassicales</taxon>
        <taxon>Brassicaceae</taxon>
        <taxon>Brassiceae</taxon>
        <taxon>Brassica</taxon>
    </lineage>
</organism>
<evidence type="ECO:0000313" key="9">
    <source>
        <dbReference type="EMBL" id="VDD39714.1"/>
    </source>
</evidence>
<evidence type="ECO:0000256" key="5">
    <source>
        <dbReference type="ARBA" id="ARBA00022807"/>
    </source>
</evidence>
<evidence type="ECO:0000259" key="8">
    <source>
        <dbReference type="PROSITE" id="PS50600"/>
    </source>
</evidence>
<reference evidence="9" key="1">
    <citation type="submission" date="2018-11" db="EMBL/GenBank/DDBJ databases">
        <authorList>
            <consortium name="Genoscope - CEA"/>
            <person name="William W."/>
        </authorList>
    </citation>
    <scope>NUCLEOTIDE SEQUENCE</scope>
</reference>
<dbReference type="SUPFAM" id="SSF54001">
    <property type="entry name" value="Cysteine proteinases"/>
    <property type="match status" value="1"/>
</dbReference>
<dbReference type="AlphaFoldDB" id="A0A3P6EXY2"/>
<dbReference type="GO" id="GO:0005634">
    <property type="term" value="C:nucleus"/>
    <property type="evidence" value="ECO:0007669"/>
    <property type="project" value="TreeGrafter"/>
</dbReference>
<evidence type="ECO:0000256" key="1">
    <source>
        <dbReference type="ARBA" id="ARBA00005234"/>
    </source>
</evidence>
<evidence type="ECO:0000256" key="2">
    <source>
        <dbReference type="ARBA" id="ARBA00022670"/>
    </source>
</evidence>
<dbReference type="FunFam" id="3.40.395.10:FF:000005">
    <property type="entry name" value="Ubiquitin-like-specific protease ESD4"/>
    <property type="match status" value="1"/>
</dbReference>
<dbReference type="PROSITE" id="PS50600">
    <property type="entry name" value="ULP_PROTEASE"/>
    <property type="match status" value="1"/>
</dbReference>
<evidence type="ECO:0000256" key="4">
    <source>
        <dbReference type="ARBA" id="ARBA00022801"/>
    </source>
</evidence>
<dbReference type="GO" id="GO:0016929">
    <property type="term" value="F:deSUMOylase activity"/>
    <property type="evidence" value="ECO:0007669"/>
    <property type="project" value="TreeGrafter"/>
</dbReference>
<dbReference type="InterPro" id="IPR038765">
    <property type="entry name" value="Papain-like_cys_pep_sf"/>
</dbReference>
<sequence length="460" mass="52845">MGAVAINRKRTEDSLNFNQPSPSQASNKKRRFSFGIISPDSNKPSSSTVSRISRYPDAKAPLRREIHAPSRASLRYGLPKPKPNDYSFDDAKRRAFDALRFFTKDEEVIDLGDEEEEPEIEIEIEIGKEAVSGDSSVEVDIDEKEEIVEPPSSSMLDSLPLVGREATDAASSLEAYKKLLQSAERRDSKLEALGFEILFNEKRLSQLRQSRPKPVEKPLKVVPDEPFIPLTKEDKAEVYNAFSGKNRRKVLVTHANSNIDITGEVLQCLTPSAWLNDEVINVYLELLKERETREPKKYFKCHFFNTFFYKKLVSDSGYNYKAVRRWTTQRKLGYALIDCDMIFVPIHRSVHWTLAVINNRDRKFLYLDSLNGVDSKILNALAKYLGDEAKEKSGKDIDVSSWDMEFVEDLPQQQNGYDCGMFMLKYIDFFSRGLGICFSQEHMPYFRLRTAKEILRLRAD</sequence>
<dbReference type="InterPro" id="IPR003653">
    <property type="entry name" value="Peptidase_C48_C"/>
</dbReference>
<gene>
    <name evidence="9" type="ORF">BOLC7T45274H</name>
</gene>
<accession>A0A3P6EXY2</accession>
<name>A0A3P6EXY2_BRAOL</name>
<dbReference type="GO" id="GO:0006508">
    <property type="term" value="P:proteolysis"/>
    <property type="evidence" value="ECO:0007669"/>
    <property type="project" value="UniProtKB-KW"/>
</dbReference>
<keyword evidence="4" id="KW-0378">Hydrolase</keyword>
<dbReference type="GO" id="GO:0016926">
    <property type="term" value="P:protein desumoylation"/>
    <property type="evidence" value="ECO:0007669"/>
    <property type="project" value="UniProtKB-ARBA"/>
</dbReference>
<feature type="compositionally biased region" description="Polar residues" evidence="7">
    <location>
        <begin position="39"/>
        <end position="51"/>
    </location>
</feature>
<proteinExistence type="inferred from homology"/>
<keyword evidence="3" id="KW-0833">Ubl conjugation pathway</keyword>
<keyword evidence="2" id="KW-0645">Protease</keyword>
<evidence type="ECO:0000256" key="6">
    <source>
        <dbReference type="SAM" id="Coils"/>
    </source>
</evidence>
<feature type="compositionally biased region" description="Basic and acidic residues" evidence="7">
    <location>
        <begin position="54"/>
        <end position="68"/>
    </location>
</feature>